<dbReference type="InterPro" id="IPR002048">
    <property type="entry name" value="EF_hand_dom"/>
</dbReference>
<evidence type="ECO:0000256" key="4">
    <source>
        <dbReference type="ARBA" id="ARBA00022737"/>
    </source>
</evidence>
<proteinExistence type="predicted"/>
<dbReference type="InterPro" id="IPR051426">
    <property type="entry name" value="Peflin/Sorcin_CaBP"/>
</dbReference>
<dbReference type="STRING" id="6182.A0A4Z2CXE7"/>
<dbReference type="SMART" id="SM00054">
    <property type="entry name" value="EFh"/>
    <property type="match status" value="5"/>
</dbReference>
<evidence type="ECO:0000313" key="8">
    <source>
        <dbReference type="Proteomes" id="UP000311919"/>
    </source>
</evidence>
<comment type="caution">
    <text evidence="7">The sequence shown here is derived from an EMBL/GenBank/DDBJ whole genome shotgun (WGS) entry which is preliminary data.</text>
</comment>
<evidence type="ECO:0000256" key="5">
    <source>
        <dbReference type="ARBA" id="ARBA00022837"/>
    </source>
</evidence>
<protein>
    <submittedName>
        <fullName evidence="7">Sorcin isoform 2</fullName>
    </submittedName>
</protein>
<keyword evidence="3" id="KW-0479">Metal-binding</keyword>
<feature type="domain" description="EF-hand" evidence="6">
    <location>
        <begin position="72"/>
        <end position="107"/>
    </location>
</feature>
<dbReference type="GO" id="GO:0005509">
    <property type="term" value="F:calcium ion binding"/>
    <property type="evidence" value="ECO:0007669"/>
    <property type="project" value="InterPro"/>
</dbReference>
<dbReference type="PANTHER" id="PTHR46212:SF3">
    <property type="entry name" value="GH27120P"/>
    <property type="match status" value="1"/>
</dbReference>
<evidence type="ECO:0000259" key="6">
    <source>
        <dbReference type="PROSITE" id="PS50222"/>
    </source>
</evidence>
<reference evidence="7 8" key="1">
    <citation type="submission" date="2019-03" db="EMBL/GenBank/DDBJ databases">
        <title>An improved genome assembly of the fluke Schistosoma japonicum.</title>
        <authorList>
            <person name="Hu W."/>
            <person name="Luo F."/>
            <person name="Yin M."/>
            <person name="Mo X."/>
            <person name="Sun C."/>
            <person name="Wu Q."/>
            <person name="Zhu B."/>
            <person name="Xiang M."/>
            <person name="Wang J."/>
            <person name="Wang Y."/>
            <person name="Zhang T."/>
            <person name="Xu B."/>
            <person name="Zheng H."/>
            <person name="Feng Z."/>
        </authorList>
    </citation>
    <scope>NUCLEOTIDE SEQUENCE [LARGE SCALE GENOMIC DNA]</scope>
    <source>
        <strain evidence="7">HuSjv2</strain>
        <tissue evidence="7">Worms</tissue>
    </source>
</reference>
<dbReference type="Pfam" id="PF13499">
    <property type="entry name" value="EF-hand_7"/>
    <property type="match status" value="2"/>
</dbReference>
<dbReference type="GO" id="GO:0005737">
    <property type="term" value="C:cytoplasm"/>
    <property type="evidence" value="ECO:0007669"/>
    <property type="project" value="UniProtKB-SubCell"/>
</dbReference>
<dbReference type="InterPro" id="IPR011992">
    <property type="entry name" value="EF-hand-dom_pair"/>
</dbReference>
<dbReference type="Gene3D" id="1.10.238.10">
    <property type="entry name" value="EF-hand"/>
    <property type="match status" value="1"/>
</dbReference>
<dbReference type="AlphaFoldDB" id="A0A4Z2CXE7"/>
<sequence length="174" mass="20221">MQQPNINPQIVNVFRQVDQNNNGSISPKELQQALHNGLGKEFNMKTVEIMMGMFDRDMNGTMDVLEFSRLFLYVQQWQSCFRGFDRDNSGTIDCREFEAALIQFGFKLSPQFVQFLIRKFDRDRRGSIGFDDFILVCVCLQNLTNAFKMYDRQQNGTAYLTFENFLTAAFTVVS</sequence>
<name>A0A4Z2CXE7_SCHJA</name>
<dbReference type="PROSITE" id="PS00018">
    <property type="entry name" value="EF_HAND_1"/>
    <property type="match status" value="2"/>
</dbReference>
<dbReference type="EMBL" id="SKCS01000402">
    <property type="protein sequence ID" value="TNN08907.1"/>
    <property type="molecule type" value="Genomic_DNA"/>
</dbReference>
<evidence type="ECO:0000256" key="3">
    <source>
        <dbReference type="ARBA" id="ARBA00022723"/>
    </source>
</evidence>
<dbReference type="CDD" id="cd16180">
    <property type="entry name" value="EFh_PEF_Group_I"/>
    <property type="match status" value="1"/>
</dbReference>
<dbReference type="GO" id="GO:0048306">
    <property type="term" value="F:calcium-dependent protein binding"/>
    <property type="evidence" value="ECO:0007669"/>
    <property type="project" value="UniProtKB-ARBA"/>
</dbReference>
<keyword evidence="5" id="KW-0106">Calcium</keyword>
<dbReference type="OrthoDB" id="186625at2759"/>
<gene>
    <name evidence="7" type="ORF">EWB00_006715</name>
</gene>
<evidence type="ECO:0000256" key="2">
    <source>
        <dbReference type="ARBA" id="ARBA00022490"/>
    </source>
</evidence>
<dbReference type="PANTHER" id="PTHR46212">
    <property type="entry name" value="PEFLIN"/>
    <property type="match status" value="1"/>
</dbReference>
<organism evidence="7 8">
    <name type="scientific">Schistosoma japonicum</name>
    <name type="common">Blood fluke</name>
    <dbReference type="NCBI Taxonomy" id="6182"/>
    <lineage>
        <taxon>Eukaryota</taxon>
        <taxon>Metazoa</taxon>
        <taxon>Spiralia</taxon>
        <taxon>Lophotrochozoa</taxon>
        <taxon>Platyhelminthes</taxon>
        <taxon>Trematoda</taxon>
        <taxon>Digenea</taxon>
        <taxon>Strigeidida</taxon>
        <taxon>Schistosomatoidea</taxon>
        <taxon>Schistosomatidae</taxon>
        <taxon>Schistosoma</taxon>
    </lineage>
</organism>
<dbReference type="InterPro" id="IPR018247">
    <property type="entry name" value="EF_Hand_1_Ca_BS"/>
</dbReference>
<evidence type="ECO:0000256" key="1">
    <source>
        <dbReference type="ARBA" id="ARBA00004496"/>
    </source>
</evidence>
<feature type="domain" description="EF-hand" evidence="6">
    <location>
        <begin position="108"/>
        <end position="143"/>
    </location>
</feature>
<accession>A0A4Z2CXE7</accession>
<comment type="subcellular location">
    <subcellularLocation>
        <location evidence="1">Cytoplasm</location>
    </subcellularLocation>
</comment>
<keyword evidence="2" id="KW-0963">Cytoplasm</keyword>
<dbReference type="SUPFAM" id="SSF47473">
    <property type="entry name" value="EF-hand"/>
    <property type="match status" value="1"/>
</dbReference>
<keyword evidence="4" id="KW-0677">Repeat</keyword>
<keyword evidence="8" id="KW-1185">Reference proteome</keyword>
<feature type="domain" description="EF-hand" evidence="6">
    <location>
        <begin position="5"/>
        <end position="40"/>
    </location>
</feature>
<dbReference type="PROSITE" id="PS50222">
    <property type="entry name" value="EF_HAND_2"/>
    <property type="match status" value="3"/>
</dbReference>
<dbReference type="Proteomes" id="UP000311919">
    <property type="component" value="Unassembled WGS sequence"/>
</dbReference>
<evidence type="ECO:0000313" key="7">
    <source>
        <dbReference type="EMBL" id="TNN08907.1"/>
    </source>
</evidence>